<keyword evidence="5 11" id="KW-0862">Zinc</keyword>
<evidence type="ECO:0000256" key="8">
    <source>
        <dbReference type="ARBA" id="ARBA00023159"/>
    </source>
</evidence>
<dbReference type="InterPro" id="IPR012346">
    <property type="entry name" value="p53/RUNT-type_TF_DNA-bd_sf"/>
</dbReference>
<keyword evidence="4 11" id="KW-0479">Metal-binding</keyword>
<dbReference type="Gene3D" id="2.60.40.720">
    <property type="match status" value="1"/>
</dbReference>
<keyword evidence="8" id="KW-0010">Activator</keyword>
<evidence type="ECO:0000256" key="2">
    <source>
        <dbReference type="ARBA" id="ARBA00006167"/>
    </source>
</evidence>
<keyword evidence="7" id="KW-0238">DNA-binding</keyword>
<dbReference type="GO" id="GO:0006915">
    <property type="term" value="P:apoptotic process"/>
    <property type="evidence" value="ECO:0007669"/>
    <property type="project" value="UniProtKB-KW"/>
</dbReference>
<comment type="cofactor">
    <cofactor evidence="11">
        <name>Zn(2+)</name>
        <dbReference type="ChEBI" id="CHEBI:29105"/>
    </cofactor>
    <text evidence="11">Binds 1 zinc ion per subunit.</text>
</comment>
<evidence type="ECO:0000256" key="7">
    <source>
        <dbReference type="ARBA" id="ARBA00023125"/>
    </source>
</evidence>
<dbReference type="GO" id="GO:0000981">
    <property type="term" value="F:DNA-binding transcription factor activity, RNA polymerase II-specific"/>
    <property type="evidence" value="ECO:0007669"/>
    <property type="project" value="TreeGrafter"/>
</dbReference>
<keyword evidence="9" id="KW-0804">Transcription</keyword>
<dbReference type="GO" id="GO:0005634">
    <property type="term" value="C:nucleus"/>
    <property type="evidence" value="ECO:0007669"/>
    <property type="project" value="UniProtKB-SubCell"/>
</dbReference>
<evidence type="ECO:0000256" key="9">
    <source>
        <dbReference type="ARBA" id="ARBA00023163"/>
    </source>
</evidence>
<feature type="region of interest" description="Disordered" evidence="12">
    <location>
        <begin position="278"/>
        <end position="350"/>
    </location>
</feature>
<evidence type="ECO:0000256" key="10">
    <source>
        <dbReference type="ARBA" id="ARBA00023242"/>
    </source>
</evidence>
<dbReference type="Pfam" id="PF00870">
    <property type="entry name" value="P53"/>
    <property type="match status" value="1"/>
</dbReference>
<dbReference type="EnsemblMetazoa" id="ACUA010303-RA">
    <property type="protein sequence ID" value="ACUA010303-PA"/>
    <property type="gene ID" value="ACUA010303"/>
</dbReference>
<keyword evidence="3" id="KW-0053">Apoptosis</keyword>
<dbReference type="STRING" id="139723.A0A182M5Y6"/>
<dbReference type="SUPFAM" id="SSF49417">
    <property type="entry name" value="p53-like transcription factors"/>
    <property type="match status" value="1"/>
</dbReference>
<evidence type="ECO:0000256" key="11">
    <source>
        <dbReference type="PIRSR" id="PIRSR602117-1"/>
    </source>
</evidence>
<evidence type="ECO:0000313" key="14">
    <source>
        <dbReference type="EnsemblMetazoa" id="ACUA010303-PA"/>
    </source>
</evidence>
<dbReference type="GO" id="GO:0000978">
    <property type="term" value="F:RNA polymerase II cis-regulatory region sequence-specific DNA binding"/>
    <property type="evidence" value="ECO:0007669"/>
    <property type="project" value="TreeGrafter"/>
</dbReference>
<name>A0A182M5Y6_9DIPT</name>
<evidence type="ECO:0000259" key="13">
    <source>
        <dbReference type="Pfam" id="PF00870"/>
    </source>
</evidence>
<evidence type="ECO:0000256" key="5">
    <source>
        <dbReference type="ARBA" id="ARBA00022833"/>
    </source>
</evidence>
<feature type="binding site" evidence="11">
    <location>
        <position position="237"/>
    </location>
    <ligand>
        <name>Zn(2+)</name>
        <dbReference type="ChEBI" id="CHEBI:29105"/>
    </ligand>
</feature>
<feature type="binding site" evidence="11">
    <location>
        <position position="168"/>
    </location>
    <ligand>
        <name>Zn(2+)</name>
        <dbReference type="ChEBI" id="CHEBI:29105"/>
    </ligand>
</feature>
<protein>
    <recommendedName>
        <fullName evidence="13">p53 DNA-binding domain-containing protein</fullName>
    </recommendedName>
</protein>
<proteinExistence type="inferred from homology"/>
<dbReference type="VEuPathDB" id="VectorBase:ACUA010303"/>
<dbReference type="EMBL" id="AXCM01001786">
    <property type="status" value="NOT_ANNOTATED_CDS"/>
    <property type="molecule type" value="Genomic_DNA"/>
</dbReference>
<evidence type="ECO:0000313" key="15">
    <source>
        <dbReference type="Proteomes" id="UP000075883"/>
    </source>
</evidence>
<accession>A0A182M5Y6</accession>
<dbReference type="InterPro" id="IPR008967">
    <property type="entry name" value="p53-like_TF_DNA-bd_sf"/>
</dbReference>
<dbReference type="PANTHER" id="PTHR11447">
    <property type="entry name" value="CELLULAR TUMOR ANTIGEN P53"/>
    <property type="match status" value="1"/>
</dbReference>
<dbReference type="Proteomes" id="UP000075883">
    <property type="component" value="Unassembled WGS sequence"/>
</dbReference>
<organism evidence="14 15">
    <name type="scientific">Anopheles culicifacies</name>
    <dbReference type="NCBI Taxonomy" id="139723"/>
    <lineage>
        <taxon>Eukaryota</taxon>
        <taxon>Metazoa</taxon>
        <taxon>Ecdysozoa</taxon>
        <taxon>Arthropoda</taxon>
        <taxon>Hexapoda</taxon>
        <taxon>Insecta</taxon>
        <taxon>Pterygota</taxon>
        <taxon>Neoptera</taxon>
        <taxon>Endopterygota</taxon>
        <taxon>Diptera</taxon>
        <taxon>Nematocera</taxon>
        <taxon>Culicoidea</taxon>
        <taxon>Culicidae</taxon>
        <taxon>Anophelinae</taxon>
        <taxon>Anopheles</taxon>
        <taxon>culicifacies species complex</taxon>
    </lineage>
</organism>
<dbReference type="AlphaFoldDB" id="A0A182M5Y6"/>
<feature type="binding site" evidence="11">
    <location>
        <position position="241"/>
    </location>
    <ligand>
        <name>Zn(2+)</name>
        <dbReference type="ChEBI" id="CHEBI:29105"/>
    </ligand>
</feature>
<evidence type="ECO:0000256" key="12">
    <source>
        <dbReference type="SAM" id="MobiDB-lite"/>
    </source>
</evidence>
<dbReference type="InterPro" id="IPR011615">
    <property type="entry name" value="p53_DNA-bd"/>
</dbReference>
<evidence type="ECO:0000256" key="6">
    <source>
        <dbReference type="ARBA" id="ARBA00023015"/>
    </source>
</evidence>
<dbReference type="PANTHER" id="PTHR11447:SF16">
    <property type="entry name" value="P53 PROTEIN LONG FORM VARIANT 1"/>
    <property type="match status" value="1"/>
</dbReference>
<dbReference type="GO" id="GO:0046872">
    <property type="term" value="F:metal ion binding"/>
    <property type="evidence" value="ECO:0007669"/>
    <property type="project" value="UniProtKB-KW"/>
</dbReference>
<dbReference type="CDD" id="cd08367">
    <property type="entry name" value="P53"/>
    <property type="match status" value="1"/>
</dbReference>
<feature type="compositionally biased region" description="Polar residues" evidence="12">
    <location>
        <begin position="318"/>
        <end position="338"/>
    </location>
</feature>
<comment type="similarity">
    <text evidence="2">Belongs to the p53 family.</text>
</comment>
<keyword evidence="10" id="KW-0539">Nucleus</keyword>
<feature type="domain" description="p53 DNA-binding" evidence="13">
    <location>
        <begin position="94"/>
        <end position="286"/>
    </location>
</feature>
<evidence type="ECO:0000256" key="4">
    <source>
        <dbReference type="ARBA" id="ARBA00022723"/>
    </source>
</evidence>
<keyword evidence="6" id="KW-0805">Transcription regulation</keyword>
<feature type="compositionally biased region" description="Basic and acidic residues" evidence="12">
    <location>
        <begin position="278"/>
        <end position="294"/>
    </location>
</feature>
<keyword evidence="15" id="KW-1185">Reference proteome</keyword>
<evidence type="ECO:0000256" key="1">
    <source>
        <dbReference type="ARBA" id="ARBA00004123"/>
    </source>
</evidence>
<dbReference type="InterPro" id="IPR002117">
    <property type="entry name" value="p53_tumour_suppressor"/>
</dbReference>
<feature type="compositionally biased region" description="Low complexity" evidence="12">
    <location>
        <begin position="339"/>
        <end position="349"/>
    </location>
</feature>
<sequence>MDLPNAEMFGDINTGSCQNVDDCQTLFRMNTNDLLNPPQGGENMDEIFALHDFFRNNGIVDMECIKYETDTKPSPTMFGEEQPDHFKKTPLLDEFTSSPQNFTVEINGTPCSASSWCYSKDLKKLFVKKKTPVTFDVSFSQSLESKFKLRIMLVYSNSQFAYNTINRCQDDISKDGARDYEYKEHVVRCLNPKATYIGREDGVNFEDRLAVIVNLNNVGAQNQKTQQTVPVSLEFLCQNSCPTMERRATALLFTLENEHGTLLGRKSISVKICSCPKRDMDKDEKRSTERETNRSKRKHANETVGSSTDQPPHKKSRQSNADVKSTLNGTTSSTSHAMPTSSLPLPTSSVLGQVKREPSFTTLGRSLSTLSNSSVVDNDNSAVVLTLRLPDFNCAAEVAMYAFKHLSSILVSCKDEQEKTRYAQFLSHCRRVRPVERRDTSIVLEKKTMLETCHTRHKGGDISF</sequence>
<comment type="subcellular location">
    <subcellularLocation>
        <location evidence="1">Nucleus</location>
    </subcellularLocation>
</comment>
<evidence type="ECO:0000256" key="3">
    <source>
        <dbReference type="ARBA" id="ARBA00022703"/>
    </source>
</evidence>
<reference evidence="15" key="1">
    <citation type="submission" date="2013-09" db="EMBL/GenBank/DDBJ databases">
        <title>The Genome Sequence of Anopheles culicifacies species A.</title>
        <authorList>
            <consortium name="The Broad Institute Genomics Platform"/>
            <person name="Neafsey D.E."/>
            <person name="Besansky N."/>
            <person name="Howell P."/>
            <person name="Walton C."/>
            <person name="Young S.K."/>
            <person name="Zeng Q."/>
            <person name="Gargeya S."/>
            <person name="Fitzgerald M."/>
            <person name="Haas B."/>
            <person name="Abouelleil A."/>
            <person name="Allen A.W."/>
            <person name="Alvarado L."/>
            <person name="Arachchi H.M."/>
            <person name="Berlin A.M."/>
            <person name="Chapman S.B."/>
            <person name="Gainer-Dewar J."/>
            <person name="Goldberg J."/>
            <person name="Griggs A."/>
            <person name="Gujja S."/>
            <person name="Hansen M."/>
            <person name="Howarth C."/>
            <person name="Imamovic A."/>
            <person name="Ireland A."/>
            <person name="Larimer J."/>
            <person name="McCowan C."/>
            <person name="Murphy C."/>
            <person name="Pearson M."/>
            <person name="Poon T.W."/>
            <person name="Priest M."/>
            <person name="Roberts A."/>
            <person name="Saif S."/>
            <person name="Shea T."/>
            <person name="Sisk P."/>
            <person name="Sykes S."/>
            <person name="Wortman J."/>
            <person name="Nusbaum C."/>
            <person name="Birren B."/>
        </authorList>
    </citation>
    <scope>NUCLEOTIDE SEQUENCE [LARGE SCALE GENOMIC DNA]</scope>
    <source>
        <strain evidence="15">A-37</strain>
    </source>
</reference>
<reference evidence="14" key="2">
    <citation type="submission" date="2020-05" db="UniProtKB">
        <authorList>
            <consortium name="EnsemblMetazoa"/>
        </authorList>
    </citation>
    <scope>IDENTIFICATION</scope>
    <source>
        <strain evidence="14">A-37</strain>
    </source>
</reference>
<dbReference type="PRINTS" id="PR00386">
    <property type="entry name" value="P53SUPPRESSR"/>
</dbReference>